<dbReference type="EMBL" id="LR729831">
    <property type="protein sequence ID" value="VWP01983.1"/>
    <property type="molecule type" value="Genomic_DNA"/>
</dbReference>
<dbReference type="InterPro" id="IPR006096">
    <property type="entry name" value="Glu/Leu/Phe/Val/Trp_DH_C"/>
</dbReference>
<gene>
    <name evidence="5" type="primary">P43077</name>
</gene>
<sequence length="857" mass="95569">MSTPPSRNSAHADTDATGHLQVPGQHADVIHRLKNVPGYTTPVFKGKEEQRAKVQATVAAKVRSRLAIAAFSVPGPPAASTLPPRPIRKGGDGRAPSSPLLTFVAFTGFVPRELVPNEVNWFYTHLGIDDTYFQAESVEVISDHIIALFGAKVLAYTKHDPSKLVIDLEKIDDNGATFIHTSSPGMTTTEGPGSTCESRIDELFLDPSTPQNAYRLETYRSQGGISATASQQLRCYFVTKCNFPANPPASTRTDGKTDIRTVSDPIFLEKASENTLEIYQRVMWSVQQRYGPVIEVFEVEGSRERRVVIGYKMGGTKKFFSALSNLYHFYSLYSARKYVEQFSNGITIISLYLNPLPGANAPPIEHSIFQVMKEASLLYCLPDNPFFYAGKGPSGDHAVQEATYAYCGWIFAQHFCNRLGQAYLALKNILDETNPTHASVLNDIKRRFREETFTRESIAEVIHRHAELINLLYVNFAMSHYPETDEAAQLMPTLSYQRLRTQMPLSDAELYDKIRRTVTNKHELQVLESFLIFNKNVLKTNFYQPTKVALSFRLAPDFLPEVEYPKEAFRGFHIRFKDVARGGIRIVMSRNRENYSINQRMLFDENYALASTQSLKNKDIPEGGAKGTILPSLGENPKLCFEKYVDAVIDLLIPGQTPGIKEKLVDLYGKPELLFFGPDEGTADFMDWAALHARSRGAETWWKSFTTGKSAQLLGGIPHDVYGMTSLSVRQYVLGIYKQLGLREKDITKVQTGGPDGDLGSNEILLSSDKTIAVIDGSGVLHDPVGINREELIRLAKLRKPVGFFDTSKLSKGGYLVKVEDQDVKLPSGEVVLDGTDFRNGAHLRYKADLLMPCGGR</sequence>
<evidence type="ECO:0000259" key="4">
    <source>
        <dbReference type="SMART" id="SM00839"/>
    </source>
</evidence>
<evidence type="ECO:0000256" key="2">
    <source>
        <dbReference type="ARBA" id="ARBA00023002"/>
    </source>
</evidence>
<proteinExistence type="inferred from homology"/>
<dbReference type="GO" id="GO:0006538">
    <property type="term" value="P:L-glutamate catabolic process"/>
    <property type="evidence" value="ECO:0007669"/>
    <property type="project" value="TreeGrafter"/>
</dbReference>
<evidence type="ECO:0000256" key="3">
    <source>
        <dbReference type="ARBA" id="ARBA00023027"/>
    </source>
</evidence>
<evidence type="ECO:0000256" key="1">
    <source>
        <dbReference type="ARBA" id="ARBA00006382"/>
    </source>
</evidence>
<dbReference type="InterPro" id="IPR056365">
    <property type="entry name" value="NAD-GDH_2nd"/>
</dbReference>
<keyword evidence="3" id="KW-0520">NAD</keyword>
<dbReference type="AlphaFoldDB" id="A0A5K1K8W8"/>
<reference evidence="5" key="1">
    <citation type="submission" date="2019-10" db="EMBL/GenBank/DDBJ databases">
        <authorList>
            <person name="Nor Muhammad N."/>
        </authorList>
    </citation>
    <scope>NUCLEOTIDE SEQUENCE</scope>
</reference>
<dbReference type="PANTHER" id="PTHR11606:SF24">
    <property type="entry name" value="NAD-SPECIFIC GLUTAMATE DEHYDROGENASE"/>
    <property type="match status" value="1"/>
</dbReference>
<evidence type="ECO:0000313" key="5">
    <source>
        <dbReference type="EMBL" id="VWP01983.1"/>
    </source>
</evidence>
<dbReference type="SUPFAM" id="SSF53223">
    <property type="entry name" value="Aminoacid dehydrogenase-like, N-terminal domain"/>
    <property type="match status" value="1"/>
</dbReference>
<dbReference type="SMART" id="SM00839">
    <property type="entry name" value="ELFV_dehydrog"/>
    <property type="match status" value="1"/>
</dbReference>
<dbReference type="Pfam" id="PF23147">
    <property type="entry name" value="GDH2_N"/>
    <property type="match status" value="1"/>
</dbReference>
<keyword evidence="2" id="KW-0560">Oxidoreductase</keyword>
<dbReference type="InterPro" id="IPR036291">
    <property type="entry name" value="NAD(P)-bd_dom_sf"/>
</dbReference>
<accession>A0A5K1K8W8</accession>
<keyword evidence="5" id="KW-0326">Glycosidase</keyword>
<organism evidence="5">
    <name type="scientific">Ganoderma boninense</name>
    <dbReference type="NCBI Taxonomy" id="34458"/>
    <lineage>
        <taxon>Eukaryota</taxon>
        <taxon>Fungi</taxon>
        <taxon>Dikarya</taxon>
        <taxon>Basidiomycota</taxon>
        <taxon>Agaricomycotina</taxon>
        <taxon>Agaricomycetes</taxon>
        <taxon>Polyporales</taxon>
        <taxon>Polyporaceae</taxon>
        <taxon>Ganoderma</taxon>
    </lineage>
</organism>
<dbReference type="Pfam" id="PF23152">
    <property type="entry name" value="GDH_2nd"/>
    <property type="match status" value="1"/>
</dbReference>
<dbReference type="EC" id="3.2.1.52" evidence="5"/>
<protein>
    <submittedName>
        <fullName evidence="5">Beta-hexosaminidase (Beta-N-acetylhexosaminidase) (N-acetyl-beta-glucosaminidase))</fullName>
        <ecNumber evidence="5">3.2.1.52</ecNumber>
    </submittedName>
</protein>
<dbReference type="InterPro" id="IPR046346">
    <property type="entry name" value="Aminoacid_DH-like_N_sf"/>
</dbReference>
<name>A0A5K1K8W8_9APHY</name>
<dbReference type="GO" id="GO:0004563">
    <property type="term" value="F:beta-N-acetylhexosaminidase activity"/>
    <property type="evidence" value="ECO:0007669"/>
    <property type="project" value="UniProtKB-EC"/>
</dbReference>
<dbReference type="SUPFAM" id="SSF51735">
    <property type="entry name" value="NAD(P)-binding Rossmann-fold domains"/>
    <property type="match status" value="1"/>
</dbReference>
<comment type="similarity">
    <text evidence="1">Belongs to the Glu/Leu/Phe/Val dehydrogenases family.</text>
</comment>
<dbReference type="InterPro" id="IPR055480">
    <property type="entry name" value="NAD-GDH_N"/>
</dbReference>
<dbReference type="GO" id="GO:0004352">
    <property type="term" value="F:glutamate dehydrogenase (NAD+) activity"/>
    <property type="evidence" value="ECO:0007669"/>
    <property type="project" value="TreeGrafter"/>
</dbReference>
<dbReference type="GO" id="GO:0005739">
    <property type="term" value="C:mitochondrion"/>
    <property type="evidence" value="ECO:0007669"/>
    <property type="project" value="TreeGrafter"/>
</dbReference>
<feature type="domain" description="Glutamate/phenylalanine/leucine/valine/L-tryptophan dehydrogenase C-terminal" evidence="4">
    <location>
        <begin position="716"/>
        <end position="855"/>
    </location>
</feature>
<keyword evidence="5" id="KW-0378">Hydrolase</keyword>
<dbReference type="PANTHER" id="PTHR11606">
    <property type="entry name" value="GLUTAMATE DEHYDROGENASE"/>
    <property type="match status" value="1"/>
</dbReference>
<dbReference type="Pfam" id="PF00208">
    <property type="entry name" value="ELFV_dehydrog"/>
    <property type="match status" value="1"/>
</dbReference>
<dbReference type="Gene3D" id="3.40.50.720">
    <property type="entry name" value="NAD(P)-binding Rossmann-like Domain"/>
    <property type="match status" value="1"/>
</dbReference>